<protein>
    <submittedName>
        <fullName evidence="1">Uncharacterized protein</fullName>
    </submittedName>
</protein>
<sequence length="88" mass="10332">MAELDREQLIELVARIQNVAGSEEQLDEWLGQIQDSVADPHISDYLFWDFTEPPLTLNKSWTEHWRTGRSCLADQTRKSNILYCRVPR</sequence>
<accession>A0ABX8CZQ3</accession>
<dbReference type="EMBL" id="CP074371">
    <property type="protein sequence ID" value="QVI23955.1"/>
    <property type="molecule type" value="Genomic_DNA"/>
</dbReference>
<reference evidence="1 2" key="1">
    <citation type="submission" date="2021-04" db="EMBL/GenBank/DDBJ databases">
        <title>Nocardia tengchongensis.</title>
        <authorList>
            <person name="Zhuang k."/>
            <person name="Ran Y."/>
            <person name="Li W."/>
        </authorList>
    </citation>
    <scope>NUCLEOTIDE SEQUENCE [LARGE SCALE GENOMIC DNA]</scope>
    <source>
        <strain evidence="1 2">CFH S0057</strain>
    </source>
</reference>
<dbReference type="Proteomes" id="UP000683310">
    <property type="component" value="Chromosome"/>
</dbReference>
<proteinExistence type="predicted"/>
<evidence type="ECO:0000313" key="2">
    <source>
        <dbReference type="Proteomes" id="UP000683310"/>
    </source>
</evidence>
<name>A0ABX8CZQ3_9NOCA</name>
<keyword evidence="2" id="KW-1185">Reference proteome</keyword>
<organism evidence="1 2">
    <name type="scientific">Nocardia tengchongensis</name>
    <dbReference type="NCBI Taxonomy" id="2055889"/>
    <lineage>
        <taxon>Bacteria</taxon>
        <taxon>Bacillati</taxon>
        <taxon>Actinomycetota</taxon>
        <taxon>Actinomycetes</taxon>
        <taxon>Mycobacteriales</taxon>
        <taxon>Nocardiaceae</taxon>
        <taxon>Nocardia</taxon>
    </lineage>
</organism>
<evidence type="ECO:0000313" key="1">
    <source>
        <dbReference type="EMBL" id="QVI23955.1"/>
    </source>
</evidence>
<gene>
    <name evidence="1" type="ORF">KHQ06_14840</name>
</gene>